<proteinExistence type="predicted"/>
<dbReference type="InterPro" id="IPR004843">
    <property type="entry name" value="Calcineurin-like_PHP"/>
</dbReference>
<dbReference type="InterPro" id="IPR051918">
    <property type="entry name" value="STPP_CPPED1"/>
</dbReference>
<comment type="caution">
    <text evidence="2">The sequence shown here is derived from an EMBL/GenBank/DDBJ whole genome shotgun (WGS) entry which is preliminary data.</text>
</comment>
<reference evidence="2" key="2">
    <citation type="submission" date="2021-04" db="EMBL/GenBank/DDBJ databases">
        <authorList>
            <person name="Dong X."/>
        </authorList>
    </citation>
    <scope>NUCLEOTIDE SEQUENCE</scope>
    <source>
        <strain evidence="2">ZWT</strain>
    </source>
</reference>
<dbReference type="Gene3D" id="3.60.21.10">
    <property type="match status" value="1"/>
</dbReference>
<sequence>MTHWNEYASDNVQFAVMGDSRGYGKDVNDQINEKVFTNILRHLKKYHQPEFILFGGDMISGRWTHGIKPCTCFMVHWLNYWKGIVKNIFPEVNIEEFLYPCIGNHDISCDIPLNESEKAFNMVFDYLPPGRCCNEMLKGYGKTVYYFDYGNSRFIVLNSRWKNVDTDITTVLYGIPHDQQVWLKEVLKASDKQHNFIMFHVPIFGNVDRTSINPYQRESLCEILGQNNISAVFMGHEHFYCRRVISNALFYEKNKLVVENQFNQLTVGSCGAPLYAGGDNLENCAFGPLGVYHYMIVNIIGDNVFFKVYDINENCIDSFIL</sequence>
<dbReference type="RefSeq" id="WP_250858015.1">
    <property type="nucleotide sequence ID" value="NZ_JAGSOJ010000001.1"/>
</dbReference>
<protein>
    <submittedName>
        <fullName evidence="2">Metallophosphoesterase</fullName>
    </submittedName>
</protein>
<keyword evidence="3" id="KW-1185">Reference proteome</keyword>
<evidence type="ECO:0000313" key="3">
    <source>
        <dbReference type="Proteomes" id="UP001056429"/>
    </source>
</evidence>
<feature type="domain" description="Calcineurin-like phosphoesterase" evidence="1">
    <location>
        <begin position="35"/>
        <end position="239"/>
    </location>
</feature>
<organism evidence="2 3">
    <name type="scientific">Oceanirhabdus seepicola</name>
    <dbReference type="NCBI Taxonomy" id="2828781"/>
    <lineage>
        <taxon>Bacteria</taxon>
        <taxon>Bacillati</taxon>
        <taxon>Bacillota</taxon>
        <taxon>Clostridia</taxon>
        <taxon>Eubacteriales</taxon>
        <taxon>Clostridiaceae</taxon>
        <taxon>Oceanirhabdus</taxon>
    </lineage>
</organism>
<dbReference type="PANTHER" id="PTHR43143:SF1">
    <property type="entry name" value="SERINE_THREONINE-PROTEIN PHOSPHATASE CPPED1"/>
    <property type="match status" value="1"/>
</dbReference>
<dbReference type="PANTHER" id="PTHR43143">
    <property type="entry name" value="METALLOPHOSPHOESTERASE, CALCINEURIN SUPERFAMILY"/>
    <property type="match status" value="1"/>
</dbReference>
<dbReference type="Proteomes" id="UP001056429">
    <property type="component" value="Unassembled WGS sequence"/>
</dbReference>
<accession>A0A9J6NYJ5</accession>
<name>A0A9J6NYJ5_9CLOT</name>
<dbReference type="InterPro" id="IPR029052">
    <property type="entry name" value="Metallo-depent_PP-like"/>
</dbReference>
<gene>
    <name evidence="2" type="ORF">KDK92_05180</name>
</gene>
<evidence type="ECO:0000259" key="1">
    <source>
        <dbReference type="Pfam" id="PF00149"/>
    </source>
</evidence>
<dbReference type="Pfam" id="PF00149">
    <property type="entry name" value="Metallophos"/>
    <property type="match status" value="1"/>
</dbReference>
<dbReference type="GO" id="GO:0016787">
    <property type="term" value="F:hydrolase activity"/>
    <property type="evidence" value="ECO:0007669"/>
    <property type="project" value="InterPro"/>
</dbReference>
<evidence type="ECO:0000313" key="2">
    <source>
        <dbReference type="EMBL" id="MCM1989124.1"/>
    </source>
</evidence>
<dbReference type="SUPFAM" id="SSF56300">
    <property type="entry name" value="Metallo-dependent phosphatases"/>
    <property type="match status" value="1"/>
</dbReference>
<reference evidence="2" key="1">
    <citation type="journal article" date="2021" name="mSystems">
        <title>Bacteria and Archaea Synergistically Convert Glycine Betaine to Biogenic Methane in the Formosa Cold Seep of the South China Sea.</title>
        <authorList>
            <person name="Li L."/>
            <person name="Zhang W."/>
            <person name="Zhang S."/>
            <person name="Song L."/>
            <person name="Sun Q."/>
            <person name="Zhang H."/>
            <person name="Xiang H."/>
            <person name="Dong X."/>
        </authorList>
    </citation>
    <scope>NUCLEOTIDE SEQUENCE</scope>
    <source>
        <strain evidence="2">ZWT</strain>
    </source>
</reference>
<dbReference type="EMBL" id="JAGSOJ010000001">
    <property type="protein sequence ID" value="MCM1989124.1"/>
    <property type="molecule type" value="Genomic_DNA"/>
</dbReference>
<dbReference type="AlphaFoldDB" id="A0A9J6NYJ5"/>